<dbReference type="CDD" id="cd00130">
    <property type="entry name" value="PAS"/>
    <property type="match status" value="1"/>
</dbReference>
<dbReference type="InterPro" id="IPR013767">
    <property type="entry name" value="PAS_fold"/>
</dbReference>
<feature type="domain" description="PAC" evidence="13">
    <location>
        <begin position="119"/>
        <end position="169"/>
    </location>
</feature>
<dbReference type="Pfam" id="PF00989">
    <property type="entry name" value="PAS"/>
    <property type="match status" value="1"/>
</dbReference>
<dbReference type="Pfam" id="PF07536">
    <property type="entry name" value="HWE_HK"/>
    <property type="match status" value="1"/>
</dbReference>
<evidence type="ECO:0000256" key="3">
    <source>
        <dbReference type="ARBA" id="ARBA00022553"/>
    </source>
</evidence>
<dbReference type="PROSITE" id="PS50113">
    <property type="entry name" value="PAC"/>
    <property type="match status" value="1"/>
</dbReference>
<dbReference type="InterPro" id="IPR035965">
    <property type="entry name" value="PAS-like_dom_sf"/>
</dbReference>
<dbReference type="SUPFAM" id="SSF55785">
    <property type="entry name" value="PYP-like sensor domain (PAS domain)"/>
    <property type="match status" value="1"/>
</dbReference>
<dbReference type="SUPFAM" id="SSF55874">
    <property type="entry name" value="ATPase domain of HSP90 chaperone/DNA topoisomerase II/histidine kinase"/>
    <property type="match status" value="1"/>
</dbReference>
<dbReference type="InterPro" id="IPR003018">
    <property type="entry name" value="GAF"/>
</dbReference>
<dbReference type="Gene3D" id="3.30.450.20">
    <property type="entry name" value="PAS domain"/>
    <property type="match status" value="1"/>
</dbReference>
<keyword evidence="5" id="KW-0288">FMN</keyword>
<dbReference type="EMBL" id="CP098494">
    <property type="protein sequence ID" value="USA61082.1"/>
    <property type="molecule type" value="Genomic_DNA"/>
</dbReference>
<dbReference type="PANTHER" id="PTHR41523">
    <property type="entry name" value="TWO-COMPONENT SYSTEM SENSOR PROTEIN"/>
    <property type="match status" value="1"/>
</dbReference>
<keyword evidence="3" id="KW-0597">Phosphoprotein</keyword>
<dbReference type="Pfam" id="PF13185">
    <property type="entry name" value="GAF_2"/>
    <property type="match status" value="1"/>
</dbReference>
<dbReference type="PROSITE" id="PS50112">
    <property type="entry name" value="PAS"/>
    <property type="match status" value="1"/>
</dbReference>
<dbReference type="NCBIfam" id="TIGR00229">
    <property type="entry name" value="sensory_box"/>
    <property type="match status" value="1"/>
</dbReference>
<keyword evidence="7" id="KW-0677">Repeat</keyword>
<evidence type="ECO:0000259" key="13">
    <source>
        <dbReference type="PROSITE" id="PS50113"/>
    </source>
</evidence>
<dbReference type="InterPro" id="IPR036890">
    <property type="entry name" value="HATPase_C_sf"/>
</dbReference>
<evidence type="ECO:0000313" key="14">
    <source>
        <dbReference type="EMBL" id="USA61082.1"/>
    </source>
</evidence>
<dbReference type="SUPFAM" id="SSF55781">
    <property type="entry name" value="GAF domain-like"/>
    <property type="match status" value="1"/>
</dbReference>
<dbReference type="PANTHER" id="PTHR41523:SF8">
    <property type="entry name" value="ETHYLENE RESPONSE SENSOR PROTEIN"/>
    <property type="match status" value="1"/>
</dbReference>
<organism evidence="14 15">
    <name type="scientific">Qipengyuania citrea</name>
    <dbReference type="NCBI Taxonomy" id="225971"/>
    <lineage>
        <taxon>Bacteria</taxon>
        <taxon>Pseudomonadati</taxon>
        <taxon>Pseudomonadota</taxon>
        <taxon>Alphaproteobacteria</taxon>
        <taxon>Sphingomonadales</taxon>
        <taxon>Erythrobacteraceae</taxon>
        <taxon>Qipengyuania</taxon>
    </lineage>
</organism>
<proteinExistence type="predicted"/>
<keyword evidence="4" id="KW-0285">Flavoprotein</keyword>
<evidence type="ECO:0000256" key="9">
    <source>
        <dbReference type="ARBA" id="ARBA00022777"/>
    </source>
</evidence>
<evidence type="ECO:0000256" key="7">
    <source>
        <dbReference type="ARBA" id="ARBA00022737"/>
    </source>
</evidence>
<dbReference type="Gene3D" id="3.30.450.40">
    <property type="match status" value="1"/>
</dbReference>
<dbReference type="InterPro" id="IPR000700">
    <property type="entry name" value="PAS-assoc_C"/>
</dbReference>
<dbReference type="RefSeq" id="WP_196847441.1">
    <property type="nucleotide sequence ID" value="NZ_CP098494.1"/>
</dbReference>
<accession>A0ABY4U5Y9</accession>
<keyword evidence="11" id="KW-0843">Virulence</keyword>
<evidence type="ECO:0000256" key="8">
    <source>
        <dbReference type="ARBA" id="ARBA00022741"/>
    </source>
</evidence>
<dbReference type="Gene3D" id="3.30.565.10">
    <property type="entry name" value="Histidine kinase-like ATPase, C-terminal domain"/>
    <property type="match status" value="1"/>
</dbReference>
<evidence type="ECO:0000313" key="15">
    <source>
        <dbReference type="Proteomes" id="UP001056619"/>
    </source>
</evidence>
<evidence type="ECO:0000256" key="2">
    <source>
        <dbReference type="ARBA" id="ARBA00012438"/>
    </source>
</evidence>
<reference evidence="14 15" key="1">
    <citation type="submission" date="2022-06" db="EMBL/GenBank/DDBJ databases">
        <authorList>
            <person name="Liu G."/>
        </authorList>
    </citation>
    <scope>NUCLEOTIDE SEQUENCE [LARGE SCALE GENOMIC DNA]</scope>
    <source>
        <strain evidence="14 15">E4</strain>
    </source>
</reference>
<evidence type="ECO:0000256" key="1">
    <source>
        <dbReference type="ARBA" id="ARBA00000085"/>
    </source>
</evidence>
<evidence type="ECO:0000256" key="11">
    <source>
        <dbReference type="ARBA" id="ARBA00023026"/>
    </source>
</evidence>
<dbReference type="SMART" id="SM00091">
    <property type="entry name" value="PAS"/>
    <property type="match status" value="1"/>
</dbReference>
<protein>
    <recommendedName>
        <fullName evidence="2">histidine kinase</fullName>
        <ecNumber evidence="2">2.7.13.3</ecNumber>
    </recommendedName>
</protein>
<dbReference type="SMART" id="SM00911">
    <property type="entry name" value="HWE_HK"/>
    <property type="match status" value="1"/>
</dbReference>
<feature type="domain" description="PAS" evidence="12">
    <location>
        <begin position="41"/>
        <end position="112"/>
    </location>
</feature>
<dbReference type="InterPro" id="IPR011102">
    <property type="entry name" value="Sig_transdc_His_kinase_HWE"/>
</dbReference>
<keyword evidence="9" id="KW-0418">Kinase</keyword>
<keyword evidence="10" id="KW-0067">ATP-binding</keyword>
<evidence type="ECO:0000256" key="4">
    <source>
        <dbReference type="ARBA" id="ARBA00022630"/>
    </source>
</evidence>
<gene>
    <name evidence="14" type="ORF">NCF85_13515</name>
</gene>
<sequence length="542" mass="58643">MKSGTERTTGGFHEVVVASRSTREAEFGNVLAMLTFSALRDREILAPVLGTVLDAVVAMDRGGVIVGWNDQAAATFGWSASEAEGRKLEDLIVPVRHRDAHRTGLARMLAGGEPRVLNRRIEISALRKDGDEIPVELAITRADGCDGEVFVGFLRDISKRKSDEVRLKRQATETRVLFEIASLASEADSFEAALEAALKGICELSGWPVGHAFVVPDPGTQLVSSDIWIERNPGEADDLKQATNCGGFVMGRGLPGTVLMTAEPVWVADTDRSGNFPRKGLGFRSAFGFPLKAQGSVIAVLEFFCEDPQQPDPDLLLTVRTLGEQAGRVFERKRTEDRQKLLLGELNHRVKNTMAIVKAVIAQTFRSARSSEETETIINSRLDAIARAHELLTAERWTKASMTDIIHAALESCGASPDRVRIDGRDFNVRAETAVTISLAIHELCTNAFKYGALSSEGGSVQIGWTLTDESPPKFAFEWVERGGPTVMAPKASGFGSRLLRSGLGGLGGTVDLAYEPQGFRMNFVAPLPAVPSIAGDEVAKD</sequence>
<evidence type="ECO:0000256" key="10">
    <source>
        <dbReference type="ARBA" id="ARBA00022840"/>
    </source>
</evidence>
<evidence type="ECO:0000256" key="5">
    <source>
        <dbReference type="ARBA" id="ARBA00022643"/>
    </source>
</evidence>
<name>A0ABY4U5Y9_9SPHN</name>
<keyword evidence="6" id="KW-0808">Transferase</keyword>
<comment type="catalytic activity">
    <reaction evidence="1">
        <text>ATP + protein L-histidine = ADP + protein N-phospho-L-histidine.</text>
        <dbReference type="EC" id="2.7.13.3"/>
    </reaction>
</comment>
<dbReference type="InterPro" id="IPR000014">
    <property type="entry name" value="PAS"/>
</dbReference>
<evidence type="ECO:0000256" key="6">
    <source>
        <dbReference type="ARBA" id="ARBA00022679"/>
    </source>
</evidence>
<dbReference type="EC" id="2.7.13.3" evidence="2"/>
<dbReference type="InterPro" id="IPR029016">
    <property type="entry name" value="GAF-like_dom_sf"/>
</dbReference>
<evidence type="ECO:0000259" key="12">
    <source>
        <dbReference type="PROSITE" id="PS50112"/>
    </source>
</evidence>
<keyword evidence="15" id="KW-1185">Reference proteome</keyword>
<dbReference type="SMART" id="SM00065">
    <property type="entry name" value="GAF"/>
    <property type="match status" value="1"/>
</dbReference>
<keyword evidence="8" id="KW-0547">Nucleotide-binding</keyword>
<dbReference type="Proteomes" id="UP001056619">
    <property type="component" value="Chromosome"/>
</dbReference>